<feature type="transmembrane region" description="Helical" evidence="1">
    <location>
        <begin position="43"/>
        <end position="60"/>
    </location>
</feature>
<keyword evidence="3" id="KW-1185">Reference proteome</keyword>
<dbReference type="EMBL" id="FOJT01000004">
    <property type="protein sequence ID" value="SFB09839.1"/>
    <property type="molecule type" value="Genomic_DNA"/>
</dbReference>
<accession>A0A1I0Y912</accession>
<protein>
    <recommendedName>
        <fullName evidence="4">Alpha-ketoglutarate decarboxylase</fullName>
    </recommendedName>
</protein>
<sequence>MNIILNMLQKYNICNKYILFFYTFMVNNLDIYIMILKNLKKTPKSYLFLVLFAFSLSGFSQDSTSVKKKSEFWKKVQIGGGLGLNVGGGFTDIAIAPSAIYNVNDYLSLGVGLQGSYVSIKDNYNSFIYGGSLIGLVNPIQQIQLSVELEELKVNTSFDSYFQIPSRHFWNTGLFLGAGYRSNNVTIGARYNVLYRENDNVYSNAFMPFIRVYF</sequence>
<dbReference type="SUPFAM" id="SSF56935">
    <property type="entry name" value="Porins"/>
    <property type="match status" value="1"/>
</dbReference>
<evidence type="ECO:0000313" key="2">
    <source>
        <dbReference type="EMBL" id="SFB09839.1"/>
    </source>
</evidence>
<gene>
    <name evidence="2" type="ORF">SAMN05660845_1589</name>
</gene>
<reference evidence="3" key="1">
    <citation type="submission" date="2016-10" db="EMBL/GenBank/DDBJ databases">
        <authorList>
            <person name="Varghese N."/>
            <person name="Submissions S."/>
        </authorList>
    </citation>
    <scope>NUCLEOTIDE SEQUENCE [LARGE SCALE GENOMIC DNA]</scope>
    <source>
        <strain evidence="3">DSM 21789</strain>
    </source>
</reference>
<name>A0A1I0Y912_9FLAO</name>
<evidence type="ECO:0000256" key="1">
    <source>
        <dbReference type="SAM" id="Phobius"/>
    </source>
</evidence>
<keyword evidence="1" id="KW-1133">Transmembrane helix</keyword>
<evidence type="ECO:0000313" key="3">
    <source>
        <dbReference type="Proteomes" id="UP000199604"/>
    </source>
</evidence>
<dbReference type="AlphaFoldDB" id="A0A1I0Y912"/>
<keyword evidence="1" id="KW-0812">Transmembrane</keyword>
<dbReference type="Gene3D" id="2.40.160.60">
    <property type="entry name" value="Outer membrane protein transport protein (OMPP1/FadL/TodX)"/>
    <property type="match status" value="1"/>
</dbReference>
<organism evidence="2 3">
    <name type="scientific">Flavobacterium swingsii</name>
    <dbReference type="NCBI Taxonomy" id="498292"/>
    <lineage>
        <taxon>Bacteria</taxon>
        <taxon>Pseudomonadati</taxon>
        <taxon>Bacteroidota</taxon>
        <taxon>Flavobacteriia</taxon>
        <taxon>Flavobacteriales</taxon>
        <taxon>Flavobacteriaceae</taxon>
        <taxon>Flavobacterium</taxon>
    </lineage>
</organism>
<dbReference type="STRING" id="498292.SAMN05660845_1589"/>
<evidence type="ECO:0008006" key="4">
    <source>
        <dbReference type="Google" id="ProtNLM"/>
    </source>
</evidence>
<proteinExistence type="predicted"/>
<dbReference type="Proteomes" id="UP000199604">
    <property type="component" value="Unassembled WGS sequence"/>
</dbReference>
<keyword evidence="1" id="KW-0472">Membrane</keyword>
<feature type="transmembrane region" description="Helical" evidence="1">
    <location>
        <begin position="17"/>
        <end position="36"/>
    </location>
</feature>